<dbReference type="AlphaFoldDB" id="A0A444UT26"/>
<dbReference type="InterPro" id="IPR026741">
    <property type="entry name" value="SNO"/>
</dbReference>
<feature type="domain" description="Strawberry notch helicase C" evidence="1">
    <location>
        <begin position="5"/>
        <end position="145"/>
    </location>
</feature>
<feature type="non-terminal residue" evidence="2">
    <location>
        <position position="1"/>
    </location>
</feature>
<dbReference type="GO" id="GO:0031490">
    <property type="term" value="F:chromatin DNA binding"/>
    <property type="evidence" value="ECO:0007669"/>
    <property type="project" value="TreeGrafter"/>
</dbReference>
<protein>
    <submittedName>
        <fullName evidence="2">Protein strawberry notch-like 2</fullName>
    </submittedName>
</protein>
<reference evidence="2 3" key="1">
    <citation type="submission" date="2019-01" db="EMBL/GenBank/DDBJ databases">
        <title>Draft Genome and Complete Hox-Cluster Characterization of the Sterlet Sturgeon (Acipenser ruthenus).</title>
        <authorList>
            <person name="Wei Q."/>
        </authorList>
    </citation>
    <scope>NUCLEOTIDE SEQUENCE [LARGE SCALE GENOMIC DNA]</scope>
    <source>
        <strain evidence="2">WHYD16114868_AA</strain>
        <tissue evidence="2">Blood</tissue>
    </source>
</reference>
<dbReference type="Pfam" id="PF13871">
    <property type="entry name" value="Helicase_C_4"/>
    <property type="match status" value="1"/>
</dbReference>
<evidence type="ECO:0000313" key="3">
    <source>
        <dbReference type="Proteomes" id="UP000289886"/>
    </source>
</evidence>
<organism evidence="2 3">
    <name type="scientific">Acipenser ruthenus</name>
    <name type="common">Sterlet sturgeon</name>
    <dbReference type="NCBI Taxonomy" id="7906"/>
    <lineage>
        <taxon>Eukaryota</taxon>
        <taxon>Metazoa</taxon>
        <taxon>Chordata</taxon>
        <taxon>Craniata</taxon>
        <taxon>Vertebrata</taxon>
        <taxon>Euteleostomi</taxon>
        <taxon>Actinopterygii</taxon>
        <taxon>Chondrostei</taxon>
        <taxon>Acipenseriformes</taxon>
        <taxon>Acipenseridae</taxon>
        <taxon>Acipenser</taxon>
    </lineage>
</organism>
<name>A0A444UT26_ACIRT</name>
<evidence type="ECO:0000313" key="2">
    <source>
        <dbReference type="EMBL" id="RXM91324.1"/>
    </source>
</evidence>
<accession>A0A444UT26</accession>
<dbReference type="EMBL" id="SCEB01009230">
    <property type="protein sequence ID" value="RXM91324.1"/>
    <property type="molecule type" value="Genomic_DNA"/>
</dbReference>
<proteinExistence type="predicted"/>
<dbReference type="PANTHER" id="PTHR12706:SF5">
    <property type="entry name" value="PROTEIN STRAWBERRY NOTCH HOMOLOG 2"/>
    <property type="match status" value="1"/>
</dbReference>
<dbReference type="Proteomes" id="UP000289886">
    <property type="component" value="Unassembled WGS sequence"/>
</dbReference>
<evidence type="ECO:0000259" key="1">
    <source>
        <dbReference type="Pfam" id="PF13871"/>
    </source>
</evidence>
<keyword evidence="3" id="KW-1185">Reference proteome</keyword>
<dbReference type="PANTHER" id="PTHR12706">
    <property type="entry name" value="STRAWBERRY NOTCH-RELATED"/>
    <property type="match status" value="1"/>
</dbReference>
<dbReference type="GO" id="GO:0005634">
    <property type="term" value="C:nucleus"/>
    <property type="evidence" value="ECO:0007669"/>
    <property type="project" value="TreeGrafter"/>
</dbReference>
<gene>
    <name evidence="2" type="ORF">EOD39_21295</name>
</gene>
<dbReference type="InterPro" id="IPR026937">
    <property type="entry name" value="SBNO_Helicase_C_dom"/>
</dbReference>
<sequence>GCFQLARSLLFQGALTHGDRRATESRDLSKYNFENKYGTRALDKIIKAIMGQIESKVPTPKGYPGGDAMFFRDMKRGLMDVGIFCREPRFGVGVEKDCSITKFLNRILGLEVYKQNSLFQYFTDNFDYLIEKDKKEGKYDLGILDLAPGNDEIYEETQEKFLTPGNPQDGQVVLYKVCIPLSVLHLFKERTPTRTKVWSSRNCMLLLFKLATLMRCNAKLPLSKTEKEGKVNSVSIVDHCGSRHEVGRSLEQIRKADRT</sequence>
<dbReference type="GO" id="GO:0006355">
    <property type="term" value="P:regulation of DNA-templated transcription"/>
    <property type="evidence" value="ECO:0007669"/>
    <property type="project" value="InterPro"/>
</dbReference>
<dbReference type="GO" id="GO:0042393">
    <property type="term" value="F:histone binding"/>
    <property type="evidence" value="ECO:0007669"/>
    <property type="project" value="TreeGrafter"/>
</dbReference>
<comment type="caution">
    <text evidence="2">The sequence shown here is derived from an EMBL/GenBank/DDBJ whole genome shotgun (WGS) entry which is preliminary data.</text>
</comment>